<comment type="caution">
    <text evidence="1">The sequence shown here is derived from an EMBL/GenBank/DDBJ whole genome shotgun (WGS) entry which is preliminary data.</text>
</comment>
<evidence type="ECO:0000313" key="1">
    <source>
        <dbReference type="EMBL" id="GID16241.1"/>
    </source>
</evidence>
<dbReference type="Proteomes" id="UP000612808">
    <property type="component" value="Unassembled WGS sequence"/>
</dbReference>
<name>A0A8J3J5G9_9ACTN</name>
<dbReference type="AlphaFoldDB" id="A0A8J3J5G9"/>
<gene>
    <name evidence="1" type="ORF">Aru02nite_71300</name>
</gene>
<organism evidence="1 2">
    <name type="scientific">Actinocatenispora rupis</name>
    <dbReference type="NCBI Taxonomy" id="519421"/>
    <lineage>
        <taxon>Bacteria</taxon>
        <taxon>Bacillati</taxon>
        <taxon>Actinomycetota</taxon>
        <taxon>Actinomycetes</taxon>
        <taxon>Micromonosporales</taxon>
        <taxon>Micromonosporaceae</taxon>
        <taxon>Actinocatenispora</taxon>
    </lineage>
</organism>
<sequence>MSSQVRWSPGSCALTTGRVPRSSAYSGGASKGQVRFIGKAGTSGAVITYPDLVGTDMEECLPVTVHKRKIIFQIFGHGSSNRLIPTANVQVTQRIESAQPRRPTCPIP</sequence>
<accession>A0A8J3J5G9</accession>
<protein>
    <submittedName>
        <fullName evidence="1">Uncharacterized protein</fullName>
    </submittedName>
</protein>
<evidence type="ECO:0000313" key="2">
    <source>
        <dbReference type="Proteomes" id="UP000612808"/>
    </source>
</evidence>
<keyword evidence="2" id="KW-1185">Reference proteome</keyword>
<dbReference type="EMBL" id="BOMB01000055">
    <property type="protein sequence ID" value="GID16241.1"/>
    <property type="molecule type" value="Genomic_DNA"/>
</dbReference>
<proteinExistence type="predicted"/>
<reference evidence="1" key="1">
    <citation type="submission" date="2021-01" db="EMBL/GenBank/DDBJ databases">
        <title>Whole genome shotgun sequence of Actinocatenispora rupis NBRC 107355.</title>
        <authorList>
            <person name="Komaki H."/>
            <person name="Tamura T."/>
        </authorList>
    </citation>
    <scope>NUCLEOTIDE SEQUENCE</scope>
    <source>
        <strain evidence="1">NBRC 107355</strain>
    </source>
</reference>